<dbReference type="SUPFAM" id="SSF51182">
    <property type="entry name" value="RmlC-like cupins"/>
    <property type="match status" value="1"/>
</dbReference>
<proteinExistence type="predicted"/>
<dbReference type="InterPro" id="IPR011051">
    <property type="entry name" value="RmlC_Cupin_sf"/>
</dbReference>
<sequence>MISSTSISSPIVKTIPNNDQYTSIPHFPACLGGEWKNLVKTPYLKTTMKFRAGTSLPPHHFPTMSRITVHSGSIQIDDLQTSQAYILHANDDCVIPALLVHEIQFLQDVEFEFELNSNEMIIYWDFEEHPPSFSDAKEPKKKDKGALVTDMNVLSRKQGMLHILGKALYEYRNDIEKGHPGGHLLNTANIAEFIPHLIWLEKASSKCECPCTACHSPSLNPNSITLISDLPNLALEYENCTVESFKMLQSVVIKPPNDIYCKTFIVPAPVFPRQKTILRETDKDEPSC</sequence>
<dbReference type="EMBL" id="BAABUK010000008">
    <property type="protein sequence ID" value="GAA5810670.1"/>
    <property type="molecule type" value="Genomic_DNA"/>
</dbReference>
<accession>A0ABP9YUZ3</accession>
<gene>
    <name evidence="1" type="ORF">MFLAVUS_004096</name>
</gene>
<evidence type="ECO:0000313" key="1">
    <source>
        <dbReference type="EMBL" id="GAA5810670.1"/>
    </source>
</evidence>
<reference evidence="1 2" key="1">
    <citation type="submission" date="2024-04" db="EMBL/GenBank/DDBJ databases">
        <title>genome sequences of Mucor flavus KT1a and Helicostylum pulchrum KT1b strains isolated from the surface of a dry-aged beef.</title>
        <authorList>
            <person name="Toyotome T."/>
            <person name="Hosono M."/>
            <person name="Torimaru M."/>
            <person name="Fukuda K."/>
            <person name="Mikami N."/>
        </authorList>
    </citation>
    <scope>NUCLEOTIDE SEQUENCE [LARGE SCALE GENOMIC DNA]</scope>
    <source>
        <strain evidence="1 2">KT1a</strain>
    </source>
</reference>
<keyword evidence="2" id="KW-1185">Reference proteome</keyword>
<protein>
    <submittedName>
        <fullName evidence="1">Uncharacterized protein</fullName>
    </submittedName>
</protein>
<name>A0ABP9YUZ3_9FUNG</name>
<evidence type="ECO:0000313" key="2">
    <source>
        <dbReference type="Proteomes" id="UP001473302"/>
    </source>
</evidence>
<organism evidence="1 2">
    <name type="scientific">Mucor flavus</name>
    <dbReference type="NCBI Taxonomy" id="439312"/>
    <lineage>
        <taxon>Eukaryota</taxon>
        <taxon>Fungi</taxon>
        <taxon>Fungi incertae sedis</taxon>
        <taxon>Mucoromycota</taxon>
        <taxon>Mucoromycotina</taxon>
        <taxon>Mucoromycetes</taxon>
        <taxon>Mucorales</taxon>
        <taxon>Mucorineae</taxon>
        <taxon>Mucoraceae</taxon>
        <taxon>Mucor</taxon>
    </lineage>
</organism>
<comment type="caution">
    <text evidence="1">The sequence shown here is derived from an EMBL/GenBank/DDBJ whole genome shotgun (WGS) entry which is preliminary data.</text>
</comment>
<dbReference type="Proteomes" id="UP001473302">
    <property type="component" value="Unassembled WGS sequence"/>
</dbReference>